<dbReference type="EMBL" id="BMAU01021354">
    <property type="protein sequence ID" value="GFY19932.1"/>
    <property type="molecule type" value="Genomic_DNA"/>
</dbReference>
<evidence type="ECO:0000313" key="2">
    <source>
        <dbReference type="Proteomes" id="UP000887159"/>
    </source>
</evidence>
<organism evidence="1 2">
    <name type="scientific">Trichonephila clavipes</name>
    <name type="common">Golden silk orbweaver</name>
    <name type="synonym">Nephila clavipes</name>
    <dbReference type="NCBI Taxonomy" id="2585209"/>
    <lineage>
        <taxon>Eukaryota</taxon>
        <taxon>Metazoa</taxon>
        <taxon>Ecdysozoa</taxon>
        <taxon>Arthropoda</taxon>
        <taxon>Chelicerata</taxon>
        <taxon>Arachnida</taxon>
        <taxon>Araneae</taxon>
        <taxon>Araneomorphae</taxon>
        <taxon>Entelegynae</taxon>
        <taxon>Araneoidea</taxon>
        <taxon>Nephilidae</taxon>
        <taxon>Trichonephila</taxon>
    </lineage>
</organism>
<comment type="caution">
    <text evidence="1">The sequence shown here is derived from an EMBL/GenBank/DDBJ whole genome shotgun (WGS) entry which is preliminary data.</text>
</comment>
<dbReference type="Proteomes" id="UP000887159">
    <property type="component" value="Unassembled WGS sequence"/>
</dbReference>
<evidence type="ECO:0000313" key="1">
    <source>
        <dbReference type="EMBL" id="GFY19932.1"/>
    </source>
</evidence>
<name>A0A8X6T2H1_TRICX</name>
<sequence length="74" mass="8272">MGTVVIRPGNGRPTPTTPTEDRYLIINARCHRDMADKELARDSADATEKTIFRPGWALSQSRSTGEPHHDILGW</sequence>
<dbReference type="AlphaFoldDB" id="A0A8X6T2H1"/>
<reference evidence="1" key="1">
    <citation type="submission" date="2020-08" db="EMBL/GenBank/DDBJ databases">
        <title>Multicomponent nature underlies the extraordinary mechanical properties of spider dragline silk.</title>
        <authorList>
            <person name="Kono N."/>
            <person name="Nakamura H."/>
            <person name="Mori M."/>
            <person name="Yoshida Y."/>
            <person name="Ohtoshi R."/>
            <person name="Malay A.D."/>
            <person name="Moran D.A.P."/>
            <person name="Tomita M."/>
            <person name="Numata K."/>
            <person name="Arakawa K."/>
        </authorList>
    </citation>
    <scope>NUCLEOTIDE SEQUENCE</scope>
</reference>
<accession>A0A8X6T2H1</accession>
<gene>
    <name evidence="1" type="ORF">TNCV_2146251</name>
</gene>
<protein>
    <submittedName>
        <fullName evidence="1">Uncharacterized protein</fullName>
    </submittedName>
</protein>
<keyword evidence="2" id="KW-1185">Reference proteome</keyword>
<proteinExistence type="predicted"/>